<dbReference type="EC" id="3.5.1.28" evidence="2"/>
<dbReference type="AlphaFoldDB" id="A0A7K1XZS3"/>
<evidence type="ECO:0000313" key="7">
    <source>
        <dbReference type="Proteomes" id="UP000451233"/>
    </source>
</evidence>
<organism evidence="6 7">
    <name type="scientific">Hufsiella ginkgonis</name>
    <dbReference type="NCBI Taxonomy" id="2695274"/>
    <lineage>
        <taxon>Bacteria</taxon>
        <taxon>Pseudomonadati</taxon>
        <taxon>Bacteroidota</taxon>
        <taxon>Sphingobacteriia</taxon>
        <taxon>Sphingobacteriales</taxon>
        <taxon>Sphingobacteriaceae</taxon>
        <taxon>Hufsiella</taxon>
    </lineage>
</organism>
<comment type="caution">
    <text evidence="6">The sequence shown here is derived from an EMBL/GenBank/DDBJ whole genome shotgun (WGS) entry which is preliminary data.</text>
</comment>
<keyword evidence="4" id="KW-0732">Signal</keyword>
<proteinExistence type="predicted"/>
<feature type="chain" id="PRO_5029618428" description="N-acetylmuramoyl-L-alanine amidase" evidence="4">
    <location>
        <begin position="28"/>
        <end position="270"/>
    </location>
</feature>
<dbReference type="GO" id="GO:0030288">
    <property type="term" value="C:outer membrane-bounded periplasmic space"/>
    <property type="evidence" value="ECO:0007669"/>
    <property type="project" value="TreeGrafter"/>
</dbReference>
<sequence length="270" mass="30184">MRIVRPKWLFCTAACFLLFLTSYRTNPAGSQRKIRTIVIDAGHGGRDGGSSGVRNKEKDIALKVALGLGKALEEKMPDVKVVYTRTTDVFIDLYDRIGLANRIKADIFISIHCNSLPLNKPGRASFRGAETLLSGSGRLGEQDVALRENASLLLEKDYKENYDGFDPRDPQSYIILSLMKNNFRKQSINLGVLIQDQFRQSGRIDRGVREQSLAVLARAGMPAVLCEIGYISSPEEENYMSSESGQKELVANLLNGLQQYKIQSEQYRTD</sequence>
<dbReference type="SUPFAM" id="SSF53187">
    <property type="entry name" value="Zn-dependent exopeptidases"/>
    <property type="match status" value="1"/>
</dbReference>
<dbReference type="SMART" id="SM00646">
    <property type="entry name" value="Ami_3"/>
    <property type="match status" value="1"/>
</dbReference>
<dbReference type="InterPro" id="IPR050695">
    <property type="entry name" value="N-acetylmuramoyl_amidase_3"/>
</dbReference>
<dbReference type="GO" id="GO:0008745">
    <property type="term" value="F:N-acetylmuramoyl-L-alanine amidase activity"/>
    <property type="evidence" value="ECO:0007669"/>
    <property type="project" value="UniProtKB-EC"/>
</dbReference>
<evidence type="ECO:0000256" key="4">
    <source>
        <dbReference type="SAM" id="SignalP"/>
    </source>
</evidence>
<evidence type="ECO:0000313" key="6">
    <source>
        <dbReference type="EMBL" id="MXV16229.1"/>
    </source>
</evidence>
<accession>A0A7K1XZS3</accession>
<keyword evidence="3" id="KW-0378">Hydrolase</keyword>
<dbReference type="InterPro" id="IPR002508">
    <property type="entry name" value="MurNAc-LAA_cat"/>
</dbReference>
<protein>
    <recommendedName>
        <fullName evidence="2">N-acetylmuramoyl-L-alanine amidase</fullName>
        <ecNumber evidence="2">3.5.1.28</ecNumber>
    </recommendedName>
</protein>
<dbReference type="PANTHER" id="PTHR30404:SF0">
    <property type="entry name" value="N-ACETYLMURAMOYL-L-ALANINE AMIDASE AMIC"/>
    <property type="match status" value="1"/>
</dbReference>
<dbReference type="CDD" id="cd02696">
    <property type="entry name" value="MurNAc-LAA"/>
    <property type="match status" value="1"/>
</dbReference>
<feature type="signal peptide" evidence="4">
    <location>
        <begin position="1"/>
        <end position="27"/>
    </location>
</feature>
<feature type="domain" description="MurNAc-LAA" evidence="5">
    <location>
        <begin position="97"/>
        <end position="258"/>
    </location>
</feature>
<evidence type="ECO:0000256" key="3">
    <source>
        <dbReference type="ARBA" id="ARBA00022801"/>
    </source>
</evidence>
<evidence type="ECO:0000259" key="5">
    <source>
        <dbReference type="SMART" id="SM00646"/>
    </source>
</evidence>
<dbReference type="Pfam" id="PF01520">
    <property type="entry name" value="Amidase_3"/>
    <property type="match status" value="1"/>
</dbReference>
<dbReference type="FunFam" id="3.40.630.40:FF:000005">
    <property type="entry name" value="N-acetylmuramoyl-L-alanine amidase (AmiA)"/>
    <property type="match status" value="1"/>
</dbReference>
<reference evidence="6 7" key="1">
    <citation type="submission" date="2019-11" db="EMBL/GenBank/DDBJ databases">
        <title>Pedobacter sp. HMF7056 Genome sequencing and assembly.</title>
        <authorList>
            <person name="Kang H."/>
            <person name="Kim H."/>
            <person name="Joh K."/>
        </authorList>
    </citation>
    <scope>NUCLEOTIDE SEQUENCE [LARGE SCALE GENOMIC DNA]</scope>
    <source>
        <strain evidence="6 7">HMF7056</strain>
    </source>
</reference>
<dbReference type="EMBL" id="WVHS01000003">
    <property type="protein sequence ID" value="MXV16229.1"/>
    <property type="molecule type" value="Genomic_DNA"/>
</dbReference>
<evidence type="ECO:0000256" key="1">
    <source>
        <dbReference type="ARBA" id="ARBA00001561"/>
    </source>
</evidence>
<name>A0A7K1XZS3_9SPHI</name>
<comment type="catalytic activity">
    <reaction evidence="1">
        <text>Hydrolyzes the link between N-acetylmuramoyl residues and L-amino acid residues in certain cell-wall glycopeptides.</text>
        <dbReference type="EC" id="3.5.1.28"/>
    </reaction>
</comment>
<dbReference type="Gene3D" id="3.40.630.40">
    <property type="entry name" value="Zn-dependent exopeptidases"/>
    <property type="match status" value="1"/>
</dbReference>
<keyword evidence="7" id="KW-1185">Reference proteome</keyword>
<dbReference type="Proteomes" id="UP000451233">
    <property type="component" value="Unassembled WGS sequence"/>
</dbReference>
<dbReference type="PANTHER" id="PTHR30404">
    <property type="entry name" value="N-ACETYLMURAMOYL-L-ALANINE AMIDASE"/>
    <property type="match status" value="1"/>
</dbReference>
<dbReference type="GO" id="GO:0009253">
    <property type="term" value="P:peptidoglycan catabolic process"/>
    <property type="evidence" value="ECO:0007669"/>
    <property type="project" value="InterPro"/>
</dbReference>
<dbReference type="RefSeq" id="WP_160907240.1">
    <property type="nucleotide sequence ID" value="NZ_WVHS01000003.1"/>
</dbReference>
<evidence type="ECO:0000256" key="2">
    <source>
        <dbReference type="ARBA" id="ARBA00011901"/>
    </source>
</evidence>
<gene>
    <name evidence="6" type="ORF">GS398_13015</name>
</gene>